<feature type="transmembrane region" description="Helical" evidence="2">
    <location>
        <begin position="62"/>
        <end position="80"/>
    </location>
</feature>
<feature type="transmembrane region" description="Helical" evidence="2">
    <location>
        <begin position="178"/>
        <end position="195"/>
    </location>
</feature>
<reference evidence="3" key="1">
    <citation type="submission" date="2022-08" db="EMBL/GenBank/DDBJ databases">
        <authorList>
            <person name="Tistechok S."/>
            <person name="Samborskyy M."/>
            <person name="Roman I."/>
        </authorList>
    </citation>
    <scope>NUCLEOTIDE SEQUENCE</scope>
    <source>
        <strain evidence="3">DSM 103496</strain>
    </source>
</reference>
<organism evidence="3 4">
    <name type="scientific">Umezawaea endophytica</name>
    <dbReference type="NCBI Taxonomy" id="1654476"/>
    <lineage>
        <taxon>Bacteria</taxon>
        <taxon>Bacillati</taxon>
        <taxon>Actinomycetota</taxon>
        <taxon>Actinomycetes</taxon>
        <taxon>Pseudonocardiales</taxon>
        <taxon>Pseudonocardiaceae</taxon>
        <taxon>Umezawaea</taxon>
    </lineage>
</organism>
<dbReference type="Proteomes" id="UP001141259">
    <property type="component" value="Unassembled WGS sequence"/>
</dbReference>
<feature type="compositionally biased region" description="Polar residues" evidence="1">
    <location>
        <begin position="1"/>
        <end position="12"/>
    </location>
</feature>
<gene>
    <name evidence="3" type="ORF">NZH93_07645</name>
</gene>
<feature type="transmembrane region" description="Helical" evidence="2">
    <location>
        <begin position="150"/>
        <end position="171"/>
    </location>
</feature>
<feature type="transmembrane region" description="Helical" evidence="2">
    <location>
        <begin position="310"/>
        <end position="332"/>
    </location>
</feature>
<feature type="transmembrane region" description="Helical" evidence="2">
    <location>
        <begin position="112"/>
        <end position="130"/>
    </location>
</feature>
<dbReference type="RefSeq" id="WP_259622239.1">
    <property type="nucleotide sequence ID" value="NZ_JANYMP010000003.1"/>
</dbReference>
<evidence type="ECO:0000313" key="4">
    <source>
        <dbReference type="Proteomes" id="UP001141259"/>
    </source>
</evidence>
<feature type="transmembrane region" description="Helical" evidence="2">
    <location>
        <begin position="21"/>
        <end position="42"/>
    </location>
</feature>
<keyword evidence="2" id="KW-1133">Transmembrane helix</keyword>
<dbReference type="EMBL" id="JANYMP010000003">
    <property type="protein sequence ID" value="MCS7476723.1"/>
    <property type="molecule type" value="Genomic_DNA"/>
</dbReference>
<evidence type="ECO:0000256" key="2">
    <source>
        <dbReference type="SAM" id="Phobius"/>
    </source>
</evidence>
<name>A0A9X2VKC4_9PSEU</name>
<comment type="caution">
    <text evidence="3">The sequence shown here is derived from an EMBL/GenBank/DDBJ whole genome shotgun (WGS) entry which is preliminary data.</text>
</comment>
<proteinExistence type="predicted"/>
<feature type="transmembrane region" description="Helical" evidence="2">
    <location>
        <begin position="207"/>
        <end position="227"/>
    </location>
</feature>
<keyword evidence="2" id="KW-0812">Transmembrane</keyword>
<accession>A0A9X2VKC4</accession>
<keyword evidence="2" id="KW-0472">Membrane</keyword>
<feature type="transmembrane region" description="Helical" evidence="2">
    <location>
        <begin position="344"/>
        <end position="365"/>
    </location>
</feature>
<evidence type="ECO:0000313" key="3">
    <source>
        <dbReference type="EMBL" id="MCS7476723.1"/>
    </source>
</evidence>
<feature type="transmembrane region" description="Helical" evidence="2">
    <location>
        <begin position="280"/>
        <end position="298"/>
    </location>
</feature>
<sequence length="382" mass="39133">MDQLSRARTTTAEDAPARGGPSGGVGVVAILTGTMLSLFGMSWDIQWHEDVGPDTFFTLPHLFIYAGSAVAGIASLVMVLRVTAATKAGRPVDPAAGGTAVGVFGKTFAAPVGYLVTGTAAAVFLFSGLWDQVWHSTYGFDATIASPPHVALLVSVAFTMMGVVVTCAAAARTTWGRRGFQLSLAMLAFYVVVPLKSLDVFEGGPVNAVQVGVAFTTATALVTSAYFLRDVREFVVVGLVCVALQATLWLFSPWASEVYADSVGLPLRDIVSPSPDVPSALPLTLLPIVVGLAVLVAASRSRGWSPTGVAPLGGAGVGLVVALTMPFQLAAVGQEPPQALGTTLLTAVAGVAIGALGGFVGVRFATMLRTLESSAPLTAGGR</sequence>
<dbReference type="AlphaFoldDB" id="A0A9X2VKC4"/>
<evidence type="ECO:0000256" key="1">
    <source>
        <dbReference type="SAM" id="MobiDB-lite"/>
    </source>
</evidence>
<feature type="region of interest" description="Disordered" evidence="1">
    <location>
        <begin position="1"/>
        <end position="20"/>
    </location>
</feature>
<protein>
    <submittedName>
        <fullName evidence="3">Uncharacterized protein</fullName>
    </submittedName>
</protein>
<keyword evidence="4" id="KW-1185">Reference proteome</keyword>
<feature type="transmembrane region" description="Helical" evidence="2">
    <location>
        <begin position="234"/>
        <end position="252"/>
    </location>
</feature>